<dbReference type="AlphaFoldDB" id="A0A5E4QVS6"/>
<evidence type="ECO:0000313" key="1">
    <source>
        <dbReference type="EMBL" id="VVD02086.1"/>
    </source>
</evidence>
<dbReference type="Proteomes" id="UP000324832">
    <property type="component" value="Unassembled WGS sequence"/>
</dbReference>
<organism evidence="1 2">
    <name type="scientific">Leptidea sinapis</name>
    <dbReference type="NCBI Taxonomy" id="189913"/>
    <lineage>
        <taxon>Eukaryota</taxon>
        <taxon>Metazoa</taxon>
        <taxon>Ecdysozoa</taxon>
        <taxon>Arthropoda</taxon>
        <taxon>Hexapoda</taxon>
        <taxon>Insecta</taxon>
        <taxon>Pterygota</taxon>
        <taxon>Neoptera</taxon>
        <taxon>Endopterygota</taxon>
        <taxon>Lepidoptera</taxon>
        <taxon>Glossata</taxon>
        <taxon>Ditrysia</taxon>
        <taxon>Papilionoidea</taxon>
        <taxon>Pieridae</taxon>
        <taxon>Dismorphiinae</taxon>
        <taxon>Leptidea</taxon>
    </lineage>
</organism>
<reference evidence="1 2" key="1">
    <citation type="submission" date="2017-07" db="EMBL/GenBank/DDBJ databases">
        <authorList>
            <person name="Talla V."/>
            <person name="Backstrom N."/>
        </authorList>
    </citation>
    <scope>NUCLEOTIDE SEQUENCE [LARGE SCALE GENOMIC DNA]</scope>
</reference>
<evidence type="ECO:0000313" key="2">
    <source>
        <dbReference type="Proteomes" id="UP000324832"/>
    </source>
</evidence>
<proteinExistence type="predicted"/>
<accession>A0A5E4QVS6</accession>
<keyword evidence="2" id="KW-1185">Reference proteome</keyword>
<protein>
    <submittedName>
        <fullName evidence="1">Uncharacterized protein</fullName>
    </submittedName>
</protein>
<name>A0A5E4QVS6_9NEOP</name>
<dbReference type="EMBL" id="FZQP02005777">
    <property type="protein sequence ID" value="VVD02086.1"/>
    <property type="molecule type" value="Genomic_DNA"/>
</dbReference>
<gene>
    <name evidence="1" type="ORF">LSINAPIS_LOCUS12368</name>
</gene>
<sequence>MCRPDHAVVESPCYPGPFGWPRSSPMFTPTFTPVRTDIIPPTSVQIRVSDEDTIHDASMNSSQ</sequence>